<dbReference type="AlphaFoldDB" id="A0A382K894"/>
<evidence type="ECO:0000313" key="1">
    <source>
        <dbReference type="EMBL" id="SVC21174.1"/>
    </source>
</evidence>
<organism evidence="1">
    <name type="scientific">marine metagenome</name>
    <dbReference type="NCBI Taxonomy" id="408172"/>
    <lineage>
        <taxon>unclassified sequences</taxon>
        <taxon>metagenomes</taxon>
        <taxon>ecological metagenomes</taxon>
    </lineage>
</organism>
<protein>
    <submittedName>
        <fullName evidence="1">Uncharacterized protein</fullName>
    </submittedName>
</protein>
<feature type="non-terminal residue" evidence="1">
    <location>
        <position position="28"/>
    </location>
</feature>
<accession>A0A382K894</accession>
<reference evidence="1" key="1">
    <citation type="submission" date="2018-05" db="EMBL/GenBank/DDBJ databases">
        <authorList>
            <person name="Lanie J.A."/>
            <person name="Ng W.-L."/>
            <person name="Kazmierczak K.M."/>
            <person name="Andrzejewski T.M."/>
            <person name="Davidsen T.M."/>
            <person name="Wayne K.J."/>
            <person name="Tettelin H."/>
            <person name="Glass J.I."/>
            <person name="Rusch D."/>
            <person name="Podicherti R."/>
            <person name="Tsui H.-C.T."/>
            <person name="Winkler M.E."/>
        </authorList>
    </citation>
    <scope>NUCLEOTIDE SEQUENCE</scope>
</reference>
<gene>
    <name evidence="1" type="ORF">METZ01_LOCUS274028</name>
</gene>
<proteinExistence type="predicted"/>
<name>A0A382K894_9ZZZZ</name>
<dbReference type="EMBL" id="UINC01079305">
    <property type="protein sequence ID" value="SVC21174.1"/>
    <property type="molecule type" value="Genomic_DNA"/>
</dbReference>
<sequence length="28" mass="3014">MVDASAYFTDDQMISLALVAALLLISKL</sequence>